<dbReference type="SUPFAM" id="SSF55073">
    <property type="entry name" value="Nucleotide cyclase"/>
    <property type="match status" value="1"/>
</dbReference>
<dbReference type="Proteomes" id="UP001244341">
    <property type="component" value="Chromosome 13b"/>
</dbReference>
<keyword evidence="3" id="KW-0732">Signal</keyword>
<keyword evidence="4" id="KW-0812">Transmembrane</keyword>
<name>A0ABY8UK88_TETOB</name>
<evidence type="ECO:0000256" key="3">
    <source>
        <dbReference type="ARBA" id="ARBA00022729"/>
    </source>
</evidence>
<dbReference type="Pfam" id="PF00560">
    <property type="entry name" value="LRR_1"/>
    <property type="match status" value="3"/>
</dbReference>
<gene>
    <name evidence="5" type="ORF">OEZ85_000871</name>
</gene>
<dbReference type="EMBL" id="CP126220">
    <property type="protein sequence ID" value="WIA21705.1"/>
    <property type="molecule type" value="Genomic_DNA"/>
</dbReference>
<comment type="subcellular location">
    <subcellularLocation>
        <location evidence="2">Cytoplasm</location>
        <location evidence="2">Cytoskeleton</location>
        <location evidence="2">Cilium axoneme</location>
    </subcellularLocation>
    <subcellularLocation>
        <location evidence="1">Membrane</location>
        <topology evidence="1">Single-pass membrane protein</topology>
    </subcellularLocation>
</comment>
<dbReference type="SUPFAM" id="SSF52058">
    <property type="entry name" value="L domain-like"/>
    <property type="match status" value="1"/>
</dbReference>
<evidence type="ECO:0008006" key="7">
    <source>
        <dbReference type="Google" id="ProtNLM"/>
    </source>
</evidence>
<evidence type="ECO:0000256" key="1">
    <source>
        <dbReference type="ARBA" id="ARBA00004167"/>
    </source>
</evidence>
<dbReference type="Gene3D" id="3.80.10.10">
    <property type="entry name" value="Ribonuclease Inhibitor"/>
    <property type="match status" value="2"/>
</dbReference>
<proteinExistence type="predicted"/>
<keyword evidence="4" id="KW-0472">Membrane</keyword>
<dbReference type="InterPro" id="IPR001611">
    <property type="entry name" value="Leu-rich_rpt"/>
</dbReference>
<evidence type="ECO:0000256" key="2">
    <source>
        <dbReference type="ARBA" id="ARBA00004430"/>
    </source>
</evidence>
<dbReference type="InterPro" id="IPR051716">
    <property type="entry name" value="Plant_RL_S/T_kinase"/>
</dbReference>
<evidence type="ECO:0000313" key="5">
    <source>
        <dbReference type="EMBL" id="WIA21705.1"/>
    </source>
</evidence>
<evidence type="ECO:0000256" key="4">
    <source>
        <dbReference type="SAM" id="Phobius"/>
    </source>
</evidence>
<protein>
    <recommendedName>
        <fullName evidence="7">Guanylate cyclase domain-containing protein</fullName>
    </recommendedName>
</protein>
<evidence type="ECO:0000313" key="6">
    <source>
        <dbReference type="Proteomes" id="UP001244341"/>
    </source>
</evidence>
<keyword evidence="6" id="KW-1185">Reference proteome</keyword>
<dbReference type="PANTHER" id="PTHR48053:SF71">
    <property type="entry name" value="LEUCINE RICH REPEAT FAMILY PROTEIN, EXPRESSED"/>
    <property type="match status" value="1"/>
</dbReference>
<reference evidence="5 6" key="1">
    <citation type="submission" date="2023-05" db="EMBL/GenBank/DDBJ databases">
        <title>A 100% complete, gapless, phased diploid assembly of the Scenedesmus obliquus UTEX 3031 genome.</title>
        <authorList>
            <person name="Biondi T.C."/>
            <person name="Hanschen E.R."/>
            <person name="Kwon T."/>
            <person name="Eng W."/>
            <person name="Kruse C.P.S."/>
            <person name="Koehler S.I."/>
            <person name="Kunde Y."/>
            <person name="Gleasner C.D."/>
            <person name="You Mak K.T."/>
            <person name="Polle J."/>
            <person name="Hovde B.T."/>
            <person name="Starkenburg S.R."/>
        </authorList>
    </citation>
    <scope>NUCLEOTIDE SEQUENCE [LARGE SCALE GENOMIC DNA]</scope>
    <source>
        <strain evidence="5 6">DOE0152z</strain>
    </source>
</reference>
<sequence length="695" mass="75037">MVQPAGQNWSQRSQLAAADVAKGDCSAVHGIKAIDLPINNLNASLSNPGMVSSLLSIHACGLTVLNLEANNLAGSIPEQYSQLVNLKVLNLAACWVSGTIPAALSKLRNLTYINLSNNWMNGPLPGWLHTLSKLQHINLGTQFGGNEGSEELLGLTGQLPQQLGQLKGLRQLNLEMNSLSGELPPTLCSDASELAVLNVRVNLLDGPASVVERCRKLMQLNLASNALTGPLPASRDWSELTTYSAANNGFSGSFPKALALYARNLEHLDISGNALTGQLPTVITLLSSLQSLDIADNQLSGTLSGDLYYLPALAQLDASNNNFVGTIPAAIGLSYSLEGVDLSNNTGLTGQLPPEIGLLARFNSFKGRNTSMSCAGIIRPYNVTTNSSCTDPRECTTPETIGNASDAGVLCAPEQLLPCFLRFSDWMVPRDDASNMRCKVILRREPDNAQEVCAATSAVGLGDQAGMLPAIWPDQAEQEWSIDPSYYQYQVCECLFGYEPSWDANRTTLTCVRSNDSSRNQLQAVILGTVFGVAFVLAGLFAWLVYLRTRPRWLRERQQQAKRLKGAPVASRLGDKASVSIVVTDVKDFTELTRKYPQLMSKAMGSHNSILRKGCHSHAGYVLDQEGDSWCIAFHDALDAVAFSLQVQQAFAQLKAWGIRPGEQLPPELQQTDSTLRAAAVPQCASQRQIVIRSA</sequence>
<dbReference type="Pfam" id="PF13855">
    <property type="entry name" value="LRR_8"/>
    <property type="match status" value="1"/>
</dbReference>
<dbReference type="PANTHER" id="PTHR48053">
    <property type="entry name" value="LEUCINE RICH REPEAT FAMILY PROTEIN, EXPRESSED"/>
    <property type="match status" value="1"/>
</dbReference>
<accession>A0ABY8UK88</accession>
<organism evidence="5 6">
    <name type="scientific">Tetradesmus obliquus</name>
    <name type="common">Green alga</name>
    <name type="synonym">Acutodesmus obliquus</name>
    <dbReference type="NCBI Taxonomy" id="3088"/>
    <lineage>
        <taxon>Eukaryota</taxon>
        <taxon>Viridiplantae</taxon>
        <taxon>Chlorophyta</taxon>
        <taxon>core chlorophytes</taxon>
        <taxon>Chlorophyceae</taxon>
        <taxon>CS clade</taxon>
        <taxon>Sphaeropleales</taxon>
        <taxon>Scenedesmaceae</taxon>
        <taxon>Tetradesmus</taxon>
    </lineage>
</organism>
<dbReference type="InterPro" id="IPR032675">
    <property type="entry name" value="LRR_dom_sf"/>
</dbReference>
<keyword evidence="4" id="KW-1133">Transmembrane helix</keyword>
<dbReference type="InterPro" id="IPR029787">
    <property type="entry name" value="Nucleotide_cyclase"/>
</dbReference>
<feature type="transmembrane region" description="Helical" evidence="4">
    <location>
        <begin position="524"/>
        <end position="547"/>
    </location>
</feature>
<dbReference type="Gene3D" id="3.30.70.1230">
    <property type="entry name" value="Nucleotide cyclase"/>
    <property type="match status" value="1"/>
</dbReference>